<dbReference type="InterPro" id="IPR000994">
    <property type="entry name" value="Pept_M24"/>
</dbReference>
<name>A0A2K8KUN1_9GAMM</name>
<organism evidence="2 3">
    <name type="scientific">Reinekea forsetii</name>
    <dbReference type="NCBI Taxonomy" id="1336806"/>
    <lineage>
        <taxon>Bacteria</taxon>
        <taxon>Pseudomonadati</taxon>
        <taxon>Pseudomonadota</taxon>
        <taxon>Gammaproteobacteria</taxon>
        <taxon>Oceanospirillales</taxon>
        <taxon>Saccharospirillaceae</taxon>
        <taxon>Reinekea</taxon>
    </lineage>
</organism>
<dbReference type="CDD" id="cd01066">
    <property type="entry name" value="APP_MetAP"/>
    <property type="match status" value="1"/>
</dbReference>
<dbReference type="Pfam" id="PF00557">
    <property type="entry name" value="Peptidase_M24"/>
    <property type="match status" value="1"/>
</dbReference>
<dbReference type="Gene3D" id="3.40.350.10">
    <property type="entry name" value="Creatinase/prolidase N-terminal domain"/>
    <property type="match status" value="1"/>
</dbReference>
<evidence type="ECO:0000313" key="2">
    <source>
        <dbReference type="EMBL" id="ATX77024.1"/>
    </source>
</evidence>
<dbReference type="PANTHER" id="PTHR46112:SF2">
    <property type="entry name" value="XAA-PRO AMINOPEPTIDASE P-RELATED"/>
    <property type="match status" value="1"/>
</dbReference>
<dbReference type="SUPFAM" id="SSF55920">
    <property type="entry name" value="Creatinase/aminopeptidase"/>
    <property type="match status" value="1"/>
</dbReference>
<evidence type="ECO:0000313" key="3">
    <source>
        <dbReference type="Proteomes" id="UP000229757"/>
    </source>
</evidence>
<dbReference type="Gene3D" id="3.90.230.10">
    <property type="entry name" value="Creatinase/methionine aminopeptidase superfamily"/>
    <property type="match status" value="1"/>
</dbReference>
<dbReference type="KEGG" id="rfo:REIFOR_01887"/>
<dbReference type="AlphaFoldDB" id="A0A2K8KUN1"/>
<dbReference type="OrthoDB" id="9806388at2"/>
<dbReference type="SUPFAM" id="SSF53092">
    <property type="entry name" value="Creatinase/prolidase N-terminal domain"/>
    <property type="match status" value="1"/>
</dbReference>
<dbReference type="PANTHER" id="PTHR46112">
    <property type="entry name" value="AMINOPEPTIDASE"/>
    <property type="match status" value="1"/>
</dbReference>
<keyword evidence="3" id="KW-1185">Reference proteome</keyword>
<dbReference type="EMBL" id="CP011797">
    <property type="protein sequence ID" value="ATX77024.1"/>
    <property type="molecule type" value="Genomic_DNA"/>
</dbReference>
<accession>A0A2K8KUN1</accession>
<protein>
    <submittedName>
        <fullName evidence="2">Peptidase, M24 family</fullName>
    </submittedName>
</protein>
<gene>
    <name evidence="2" type="ORF">REIFOR_01887</name>
</gene>
<proteinExistence type="predicted"/>
<dbReference type="InterPro" id="IPR050659">
    <property type="entry name" value="Peptidase_M24B"/>
</dbReference>
<sequence length="434" mass="48752">MAIITPSDNGIITNPDLDPRWDWERPIPSPGRMNVDFEERVDFSRLHRYRVARARTALEESDLGAMLCFDNNNIRYLTSSVIGEWSRDKFARYALFTGNSDPYLWDFGSAAAHHRLHNPWFEPDHWRAGMLGLRGSVGEEAGLFANAAKEIADLLRQEGVFDMPIGVDVCEPPMLFALQQEGLDVRDVQQVMLNARQIKSMDEIILLNQSASMVDGAYHLIAEELKPGTRENEMVAIANKFLYDNGSDDVEAINAVSGERCSPHPHNFTDRMYRPGDQAFFDIIQSYMGYRTCYYRTLNVGSKTQAQVDAYAKAREWIDNAIALVRPGMTTDKIAAVWPRAQAFGFESEMEAFGLQFGHGLGLALHERPIISRLVSFENPFELKEGMVFALETYCPAADGNGAARIEEEIVVTATGCRVITLFPAQDLFVANAY</sequence>
<dbReference type="Proteomes" id="UP000229757">
    <property type="component" value="Chromosome"/>
</dbReference>
<evidence type="ECO:0000259" key="1">
    <source>
        <dbReference type="Pfam" id="PF00557"/>
    </source>
</evidence>
<dbReference type="RefSeq" id="WP_100257311.1">
    <property type="nucleotide sequence ID" value="NZ_CP011797.1"/>
</dbReference>
<feature type="domain" description="Peptidase M24" evidence="1">
    <location>
        <begin position="207"/>
        <end position="414"/>
    </location>
</feature>
<dbReference type="InterPro" id="IPR029149">
    <property type="entry name" value="Creatin/AminoP/Spt16_N"/>
</dbReference>
<dbReference type="InterPro" id="IPR036005">
    <property type="entry name" value="Creatinase/aminopeptidase-like"/>
</dbReference>
<reference evidence="2 3" key="1">
    <citation type="journal article" date="2017" name="Environ. Microbiol.">
        <title>Genomic and physiological analyses of 'Reinekea forsetii' reveal a versatile opportunistic lifestyle during spring algae blooms.</title>
        <authorList>
            <person name="Avci B."/>
            <person name="Hahnke R.L."/>
            <person name="Chafee M."/>
            <person name="Fischer T."/>
            <person name="Gruber-Vodicka H."/>
            <person name="Tegetmeyer H.E."/>
            <person name="Harder J."/>
            <person name="Fuchs B.M."/>
            <person name="Amann R.I."/>
            <person name="Teeling H."/>
        </authorList>
    </citation>
    <scope>NUCLEOTIDE SEQUENCE [LARGE SCALE GENOMIC DNA]</scope>
    <source>
        <strain evidence="2 3">Hel1_31_D35</strain>
    </source>
</reference>